<dbReference type="InterPro" id="IPR038734">
    <property type="entry name" value="YhaN_AAA"/>
</dbReference>
<organism evidence="3">
    <name type="scientific">marine metagenome</name>
    <dbReference type="NCBI Taxonomy" id="408172"/>
    <lineage>
        <taxon>unclassified sequences</taxon>
        <taxon>metagenomes</taxon>
        <taxon>ecological metagenomes</taxon>
    </lineage>
</organism>
<protein>
    <recommendedName>
        <fullName evidence="2">YhaN AAA domain-containing protein</fullName>
    </recommendedName>
</protein>
<feature type="domain" description="YhaN AAA" evidence="2">
    <location>
        <begin position="1"/>
        <end position="201"/>
    </location>
</feature>
<dbReference type="Pfam" id="PF13514">
    <property type="entry name" value="AAA_27"/>
    <property type="match status" value="1"/>
</dbReference>
<accession>A0A382U193</accession>
<keyword evidence="1" id="KW-0175">Coiled coil</keyword>
<sequence length="290" mass="32726">MEIREIQIDGFGVFSAKKVKGVSSGLNIIYGPNEFGKTTLLEFIRCMLFGFPKKSQKVNQYAPVNGGRLGGILKCTLDSGQLISVDRYEDRKEGPIIRTESIENQGQSYLDSLLGYANREVFKNLYAFTIDELHDIQSLQGEEIKSRIYGVGMGLGEISLGKIEKEIEKDCKEIFKPKGESRMGIALAKINEVEKEVLQAQENFEKFNELTNTLSKMNDEKSKKVKGINDTELTKKLLETRIELFPVVVEMLNTLEEVDQMEVVSNFPKNGIGKLSSIQIDRQNLLEQVK</sequence>
<gene>
    <name evidence="3" type="ORF">METZ01_LOCUS380940</name>
</gene>
<evidence type="ECO:0000256" key="1">
    <source>
        <dbReference type="SAM" id="Coils"/>
    </source>
</evidence>
<name>A0A382U193_9ZZZZ</name>
<feature type="non-terminal residue" evidence="3">
    <location>
        <position position="290"/>
    </location>
</feature>
<evidence type="ECO:0000259" key="2">
    <source>
        <dbReference type="Pfam" id="PF13514"/>
    </source>
</evidence>
<dbReference type="InterPro" id="IPR027417">
    <property type="entry name" value="P-loop_NTPase"/>
</dbReference>
<dbReference type="Gene3D" id="3.40.50.300">
    <property type="entry name" value="P-loop containing nucleotide triphosphate hydrolases"/>
    <property type="match status" value="1"/>
</dbReference>
<dbReference type="EMBL" id="UINC01140757">
    <property type="protein sequence ID" value="SVD28086.1"/>
    <property type="molecule type" value="Genomic_DNA"/>
</dbReference>
<proteinExistence type="predicted"/>
<dbReference type="PANTHER" id="PTHR41259:SF1">
    <property type="entry name" value="DOUBLE-STRAND BREAK REPAIR RAD50 ATPASE, PUTATIVE-RELATED"/>
    <property type="match status" value="1"/>
</dbReference>
<evidence type="ECO:0000313" key="3">
    <source>
        <dbReference type="EMBL" id="SVD28086.1"/>
    </source>
</evidence>
<dbReference type="PANTHER" id="PTHR41259">
    <property type="entry name" value="DOUBLE-STRAND BREAK REPAIR RAD50 ATPASE, PUTATIVE-RELATED"/>
    <property type="match status" value="1"/>
</dbReference>
<feature type="coiled-coil region" evidence="1">
    <location>
        <begin position="183"/>
        <end position="210"/>
    </location>
</feature>
<dbReference type="SUPFAM" id="SSF52540">
    <property type="entry name" value="P-loop containing nucleoside triphosphate hydrolases"/>
    <property type="match status" value="1"/>
</dbReference>
<reference evidence="3" key="1">
    <citation type="submission" date="2018-05" db="EMBL/GenBank/DDBJ databases">
        <authorList>
            <person name="Lanie J.A."/>
            <person name="Ng W.-L."/>
            <person name="Kazmierczak K.M."/>
            <person name="Andrzejewski T.M."/>
            <person name="Davidsen T.M."/>
            <person name="Wayne K.J."/>
            <person name="Tettelin H."/>
            <person name="Glass J.I."/>
            <person name="Rusch D."/>
            <person name="Podicherti R."/>
            <person name="Tsui H.-C.T."/>
            <person name="Winkler M.E."/>
        </authorList>
    </citation>
    <scope>NUCLEOTIDE SEQUENCE</scope>
</reference>
<dbReference type="AlphaFoldDB" id="A0A382U193"/>